<dbReference type="GO" id="GO:0005524">
    <property type="term" value="F:ATP binding"/>
    <property type="evidence" value="ECO:0007669"/>
    <property type="project" value="UniProtKB-KW"/>
</dbReference>
<feature type="transmembrane region" description="Helical" evidence="10">
    <location>
        <begin position="15"/>
        <end position="36"/>
    </location>
</feature>
<evidence type="ECO:0000256" key="3">
    <source>
        <dbReference type="ARBA" id="ARBA00022692"/>
    </source>
</evidence>
<dbReference type="InterPro" id="IPR017871">
    <property type="entry name" value="ABC_transporter-like_CS"/>
</dbReference>
<evidence type="ECO:0000259" key="11">
    <source>
        <dbReference type="PROSITE" id="PS50893"/>
    </source>
</evidence>
<dbReference type="SUPFAM" id="SSF90123">
    <property type="entry name" value="ABC transporter transmembrane region"/>
    <property type="match status" value="1"/>
</dbReference>
<dbReference type="AlphaFoldDB" id="A0AAD5T8F3"/>
<comment type="subcellular location">
    <subcellularLocation>
        <location evidence="1">Vacuole membrane</location>
        <topology evidence="1">Multi-pass membrane protein</topology>
    </subcellularLocation>
</comment>
<proteinExistence type="predicted"/>
<dbReference type="Gene3D" id="3.40.50.300">
    <property type="entry name" value="P-loop containing nucleotide triphosphate hydrolases"/>
    <property type="match status" value="1"/>
</dbReference>
<dbReference type="PANTHER" id="PTHR24223">
    <property type="entry name" value="ATP-BINDING CASSETTE SUB-FAMILY C"/>
    <property type="match status" value="1"/>
</dbReference>
<feature type="domain" description="ABC transmembrane type-1" evidence="12">
    <location>
        <begin position="1"/>
        <end position="258"/>
    </location>
</feature>
<dbReference type="PROSITE" id="PS00211">
    <property type="entry name" value="ABC_TRANSPORTER_1"/>
    <property type="match status" value="1"/>
</dbReference>
<evidence type="ECO:0000256" key="2">
    <source>
        <dbReference type="ARBA" id="ARBA00022448"/>
    </source>
</evidence>
<dbReference type="Gene3D" id="1.20.1560.10">
    <property type="entry name" value="ABC transporter type 1, transmembrane domain"/>
    <property type="match status" value="1"/>
</dbReference>
<evidence type="ECO:0000313" key="13">
    <source>
        <dbReference type="EMBL" id="KAJ3132217.1"/>
    </source>
</evidence>
<evidence type="ECO:0000256" key="4">
    <source>
        <dbReference type="ARBA" id="ARBA00022737"/>
    </source>
</evidence>
<dbReference type="PANTHER" id="PTHR24223:SF443">
    <property type="entry name" value="MULTIDRUG-RESISTANCE LIKE PROTEIN 1, ISOFORM I"/>
    <property type="match status" value="1"/>
</dbReference>
<dbReference type="Pfam" id="PF00005">
    <property type="entry name" value="ABC_tran"/>
    <property type="match status" value="1"/>
</dbReference>
<dbReference type="EMBL" id="JADGJH010000259">
    <property type="protein sequence ID" value="KAJ3132217.1"/>
    <property type="molecule type" value="Genomic_DNA"/>
</dbReference>
<dbReference type="PROSITE" id="PS50929">
    <property type="entry name" value="ABC_TM1F"/>
    <property type="match status" value="1"/>
</dbReference>
<dbReference type="InterPro" id="IPR011527">
    <property type="entry name" value="ABC1_TM_dom"/>
</dbReference>
<feature type="compositionally biased region" description="Basic and acidic residues" evidence="9">
    <location>
        <begin position="616"/>
        <end position="634"/>
    </location>
</feature>
<dbReference type="InterPro" id="IPR003593">
    <property type="entry name" value="AAA+_ATPase"/>
</dbReference>
<dbReference type="InterPro" id="IPR027417">
    <property type="entry name" value="P-loop_NTPase"/>
</dbReference>
<dbReference type="InterPro" id="IPR050173">
    <property type="entry name" value="ABC_transporter_C-like"/>
</dbReference>
<evidence type="ECO:0000256" key="7">
    <source>
        <dbReference type="ARBA" id="ARBA00022989"/>
    </source>
</evidence>
<sequence>MDPTYPKYKLFVDNGWALAFLMFGMQVLYAVGMIISRSTVKVVQTRIKAALVDAIYRKNLNLSAKSTRQYSAGKINTLVGSDTVAILGFIDSVNQIWTMPLQLILVLYFVSTLLGISTLVGAGIFISLSILTALLSPLLGKQAKDYMKAMDVRTSILREFLYGIKTIKYHALEEYSQEKIQAARDKQIEILYKFVFIFVLLITTIIFQQGLTPALTFVTFGALGNQMTPSTIFPALSFLSTLISISGVIPSIISSFVQSIVSYKRVCEFLLAEELDPEDSIKFISVSGISSSTPLNDSVNDVILISSEEKAKMEDKLGQAENESKKIHLSVSQYVETVQNNQLDQFAKKSLNGIETSNLSVLLENASFTWESFAKDTADVKDLNSLSLSSKEKSSKLYEDVFTLENLFLPIKRGSLIAVVGATGSGKSSLLAALAGVMRKTAGKASIFGNVAYCSQEPWIISGTVEENITLYDDAALPLIQTALEACALIKDLNLFKNGLQTQIGEKGINLSGGQKARLALARAIAKNPDVFILDDPLSALDAHVSKSVFDGAIKSPLMKDKTIVIATHLLHLLPEVDQVVVMDAGKIVQKGSFSELMVNANGKLFHIMRDYHLDDKDEEKPDSSSKKNQESLKIESGTTKTNLEDRETGSVTLNTYKSYVKSIGAIGVGMQLL</sequence>
<dbReference type="GO" id="GO:0140359">
    <property type="term" value="F:ABC-type transporter activity"/>
    <property type="evidence" value="ECO:0007669"/>
    <property type="project" value="InterPro"/>
</dbReference>
<reference evidence="13" key="1">
    <citation type="submission" date="2020-05" db="EMBL/GenBank/DDBJ databases">
        <title>Phylogenomic resolution of chytrid fungi.</title>
        <authorList>
            <person name="Stajich J.E."/>
            <person name="Amses K."/>
            <person name="Simmons R."/>
            <person name="Seto K."/>
            <person name="Myers J."/>
            <person name="Bonds A."/>
            <person name="Quandt C.A."/>
            <person name="Barry K."/>
            <person name="Liu P."/>
            <person name="Grigoriev I."/>
            <person name="Longcore J.E."/>
            <person name="James T.Y."/>
        </authorList>
    </citation>
    <scope>NUCLEOTIDE SEQUENCE</scope>
    <source>
        <strain evidence="13">JEL0513</strain>
    </source>
</reference>
<dbReference type="SMART" id="SM00382">
    <property type="entry name" value="AAA"/>
    <property type="match status" value="1"/>
</dbReference>
<dbReference type="InterPro" id="IPR003439">
    <property type="entry name" value="ABC_transporter-like_ATP-bd"/>
</dbReference>
<protein>
    <submittedName>
        <fullName evidence="13">Multidrug resistance-associated protein 7</fullName>
    </submittedName>
</protein>
<feature type="transmembrane region" description="Helical" evidence="10">
    <location>
        <begin position="122"/>
        <end position="140"/>
    </location>
</feature>
<dbReference type="InterPro" id="IPR036640">
    <property type="entry name" value="ABC1_TM_sf"/>
</dbReference>
<comment type="caution">
    <text evidence="13">The sequence shown here is derived from an EMBL/GenBank/DDBJ whole genome shotgun (WGS) entry which is preliminary data.</text>
</comment>
<keyword evidence="2" id="KW-0813">Transport</keyword>
<dbReference type="CDD" id="cd03250">
    <property type="entry name" value="ABCC_MRP_domain1"/>
    <property type="match status" value="1"/>
</dbReference>
<evidence type="ECO:0000256" key="5">
    <source>
        <dbReference type="ARBA" id="ARBA00022741"/>
    </source>
</evidence>
<keyword evidence="3 10" id="KW-0812">Transmembrane</keyword>
<keyword evidence="8 10" id="KW-0472">Membrane</keyword>
<feature type="region of interest" description="Disordered" evidence="9">
    <location>
        <begin position="616"/>
        <end position="647"/>
    </location>
</feature>
<keyword evidence="7 10" id="KW-1133">Transmembrane helix</keyword>
<keyword evidence="4" id="KW-0677">Repeat</keyword>
<keyword evidence="6" id="KW-0067">ATP-binding</keyword>
<feature type="domain" description="ABC transporter" evidence="11">
    <location>
        <begin position="386"/>
        <end position="610"/>
    </location>
</feature>
<accession>A0AAD5T8F3</accession>
<organism evidence="13 14">
    <name type="scientific">Physocladia obscura</name>
    <dbReference type="NCBI Taxonomy" id="109957"/>
    <lineage>
        <taxon>Eukaryota</taxon>
        <taxon>Fungi</taxon>
        <taxon>Fungi incertae sedis</taxon>
        <taxon>Chytridiomycota</taxon>
        <taxon>Chytridiomycota incertae sedis</taxon>
        <taxon>Chytridiomycetes</taxon>
        <taxon>Chytridiales</taxon>
        <taxon>Chytriomycetaceae</taxon>
        <taxon>Physocladia</taxon>
    </lineage>
</organism>
<feature type="transmembrane region" description="Helical" evidence="10">
    <location>
        <begin position="231"/>
        <end position="257"/>
    </location>
</feature>
<evidence type="ECO:0000256" key="9">
    <source>
        <dbReference type="SAM" id="MobiDB-lite"/>
    </source>
</evidence>
<name>A0AAD5T8F3_9FUNG</name>
<dbReference type="Proteomes" id="UP001211907">
    <property type="component" value="Unassembled WGS sequence"/>
</dbReference>
<dbReference type="CDD" id="cd18579">
    <property type="entry name" value="ABC_6TM_ABCC_D1"/>
    <property type="match status" value="1"/>
</dbReference>
<evidence type="ECO:0000256" key="10">
    <source>
        <dbReference type="SAM" id="Phobius"/>
    </source>
</evidence>
<dbReference type="InterPro" id="IPR044746">
    <property type="entry name" value="ABCC_6TM_D1"/>
</dbReference>
<keyword evidence="5" id="KW-0547">Nucleotide-binding</keyword>
<feature type="transmembrane region" description="Helical" evidence="10">
    <location>
        <begin position="190"/>
        <end position="211"/>
    </location>
</feature>
<dbReference type="SUPFAM" id="SSF52540">
    <property type="entry name" value="P-loop containing nucleoside triphosphate hydrolases"/>
    <property type="match status" value="1"/>
</dbReference>
<dbReference type="Pfam" id="PF00664">
    <property type="entry name" value="ABC_membrane"/>
    <property type="match status" value="1"/>
</dbReference>
<dbReference type="GO" id="GO:0016887">
    <property type="term" value="F:ATP hydrolysis activity"/>
    <property type="evidence" value="ECO:0007669"/>
    <property type="project" value="InterPro"/>
</dbReference>
<dbReference type="FunFam" id="3.40.50.300:FF:000997">
    <property type="entry name" value="Multidrug resistance-associated protein 1"/>
    <property type="match status" value="1"/>
</dbReference>
<gene>
    <name evidence="13" type="primary">ABCC10_1</name>
    <name evidence="13" type="ORF">HK100_005541</name>
</gene>
<dbReference type="GO" id="GO:0000329">
    <property type="term" value="C:fungal-type vacuole membrane"/>
    <property type="evidence" value="ECO:0007669"/>
    <property type="project" value="UniProtKB-ARBA"/>
</dbReference>
<evidence type="ECO:0000256" key="6">
    <source>
        <dbReference type="ARBA" id="ARBA00022840"/>
    </source>
</evidence>
<evidence type="ECO:0000256" key="8">
    <source>
        <dbReference type="ARBA" id="ARBA00023136"/>
    </source>
</evidence>
<dbReference type="PROSITE" id="PS50893">
    <property type="entry name" value="ABC_TRANSPORTER_2"/>
    <property type="match status" value="1"/>
</dbReference>
<evidence type="ECO:0000259" key="12">
    <source>
        <dbReference type="PROSITE" id="PS50929"/>
    </source>
</evidence>
<keyword evidence="14" id="KW-1185">Reference proteome</keyword>
<evidence type="ECO:0000256" key="1">
    <source>
        <dbReference type="ARBA" id="ARBA00004128"/>
    </source>
</evidence>
<evidence type="ECO:0000313" key="14">
    <source>
        <dbReference type="Proteomes" id="UP001211907"/>
    </source>
</evidence>